<dbReference type="EMBL" id="JAPUUL010002729">
    <property type="protein sequence ID" value="KAJ8124845.1"/>
    <property type="molecule type" value="Genomic_DNA"/>
</dbReference>
<protein>
    <submittedName>
        <fullName evidence="1">Uncharacterized protein</fullName>
    </submittedName>
</protein>
<dbReference type="Proteomes" id="UP001153332">
    <property type="component" value="Unassembled WGS sequence"/>
</dbReference>
<proteinExistence type="predicted"/>
<comment type="caution">
    <text evidence="1">The sequence shown here is derived from an EMBL/GenBank/DDBJ whole genome shotgun (WGS) entry which is preliminary data.</text>
</comment>
<name>A0ACC2JBL9_9PEZI</name>
<evidence type="ECO:0000313" key="1">
    <source>
        <dbReference type="EMBL" id="KAJ8124845.1"/>
    </source>
</evidence>
<reference evidence="1" key="1">
    <citation type="submission" date="2022-12" db="EMBL/GenBank/DDBJ databases">
        <title>Genome Sequence of Lasiodiplodia mahajangana.</title>
        <authorList>
            <person name="Buettner E."/>
        </authorList>
    </citation>
    <scope>NUCLEOTIDE SEQUENCE</scope>
    <source>
        <strain evidence="1">VT137</strain>
    </source>
</reference>
<evidence type="ECO:0000313" key="2">
    <source>
        <dbReference type="Proteomes" id="UP001153332"/>
    </source>
</evidence>
<keyword evidence="2" id="KW-1185">Reference proteome</keyword>
<organism evidence="1 2">
    <name type="scientific">Lasiodiplodia mahajangana</name>
    <dbReference type="NCBI Taxonomy" id="1108764"/>
    <lineage>
        <taxon>Eukaryota</taxon>
        <taxon>Fungi</taxon>
        <taxon>Dikarya</taxon>
        <taxon>Ascomycota</taxon>
        <taxon>Pezizomycotina</taxon>
        <taxon>Dothideomycetes</taxon>
        <taxon>Dothideomycetes incertae sedis</taxon>
        <taxon>Botryosphaeriales</taxon>
        <taxon>Botryosphaeriaceae</taxon>
        <taxon>Lasiodiplodia</taxon>
    </lineage>
</organism>
<sequence>MSSYTTSLEARPTPFATDGGEDDDDDDEDTARLFVRSQDKVWYNPSLDQMVETLQTLLMTHGVLEPIPIEYNSYVLHLVDGFAKARENTRKAEAACQEARQSLEHNLDEFRQLANDWLERESQYRSEVKRLEVLLSKSSQGGLEVVTLARTNSIVDRSGFRDGGLISRLSKFRKHPTNDSVSPSTPFPATDQVSRTQARSIQAEDGGSARKDNDNDFRMSEKIRRQDAVTKASATRDRRGYRRGEIPRPELGGLRDWHDRFRNPFAGTLTTSGIADGRHDPHKGAPLPTGKHVRDGISVGLLSPKTSHCQADTLGIPAVSTFDPLAGTDGTSMMQVVPRHDQGGSGIPLEPTSYFDPLLDNPARARRDSSCERQTTMASSPSQSIYGCDSPTAISTTTQDSPQRRQARMNARIAAELALDDIKEDTSQKI</sequence>
<gene>
    <name evidence="1" type="ORF">O1611_g8794</name>
</gene>
<accession>A0ACC2JBL9</accession>